<reference evidence="2" key="1">
    <citation type="submission" date="2016-10" db="EMBL/GenBank/DDBJ databases">
        <authorList>
            <person name="de Groot N.N."/>
        </authorList>
    </citation>
    <scope>NUCLEOTIDE SEQUENCE</scope>
</reference>
<proteinExistence type="predicted"/>
<dbReference type="InterPro" id="IPR002725">
    <property type="entry name" value="YgjP-like_metallopeptidase"/>
</dbReference>
<evidence type="ECO:0000259" key="1">
    <source>
        <dbReference type="Pfam" id="PF01863"/>
    </source>
</evidence>
<dbReference type="PANTHER" id="PTHR30399">
    <property type="entry name" value="UNCHARACTERIZED PROTEIN YGJP"/>
    <property type="match status" value="1"/>
</dbReference>
<gene>
    <name evidence="2" type="ORF">MNB_SV-14-1823</name>
</gene>
<dbReference type="PANTHER" id="PTHR30399:SF1">
    <property type="entry name" value="UTP PYROPHOSPHATASE"/>
    <property type="match status" value="1"/>
</dbReference>
<dbReference type="CDD" id="cd07344">
    <property type="entry name" value="M48_yhfN_like"/>
    <property type="match status" value="1"/>
</dbReference>
<dbReference type="EMBL" id="FPHN01000062">
    <property type="protein sequence ID" value="SFV56328.1"/>
    <property type="molecule type" value="Genomic_DNA"/>
</dbReference>
<dbReference type="Pfam" id="PF01863">
    <property type="entry name" value="YgjP-like"/>
    <property type="match status" value="1"/>
</dbReference>
<protein>
    <submittedName>
        <fullName evidence="2">Putative predicted metal-dependent hydrolase</fullName>
    </submittedName>
</protein>
<dbReference type="InterPro" id="IPR053136">
    <property type="entry name" value="UTP_pyrophosphatase-like"/>
</dbReference>
<sequence length="219" mass="26607">MNIEIIKKDVKHFNLKVKPNGEVILTAPTNSNKRDIEYILKKRANWIDRQIAFFDEHREIYIKEYVSGENFCYLGRNYRLKVIESQDEEVKLQKYYLQIFVKDRADYTKKQQLIKEWYLQKAKIHFQKAIAKYKPIVKKEITTIRIKEMRTRWGSCNPAKGYINLNLKLIEKPTECIEYVVFHELAHLIHPNHSVKFYNYLSLYMPDWKRRKERLEAFQ</sequence>
<evidence type="ECO:0000313" key="2">
    <source>
        <dbReference type="EMBL" id="SFV56328.1"/>
    </source>
</evidence>
<organism evidence="2">
    <name type="scientific">hydrothermal vent metagenome</name>
    <dbReference type="NCBI Taxonomy" id="652676"/>
    <lineage>
        <taxon>unclassified sequences</taxon>
        <taxon>metagenomes</taxon>
        <taxon>ecological metagenomes</taxon>
    </lineage>
</organism>
<feature type="domain" description="YgjP-like metallopeptidase" evidence="1">
    <location>
        <begin position="11"/>
        <end position="216"/>
    </location>
</feature>
<dbReference type="Gene3D" id="3.30.2010.10">
    <property type="entry name" value="Metalloproteases ('zincins'), catalytic domain"/>
    <property type="match status" value="1"/>
</dbReference>
<name>A0A1W1BRV3_9ZZZZ</name>
<keyword evidence="2" id="KW-0378">Hydrolase</keyword>
<dbReference type="GO" id="GO:0016787">
    <property type="term" value="F:hydrolase activity"/>
    <property type="evidence" value="ECO:0007669"/>
    <property type="project" value="UniProtKB-KW"/>
</dbReference>
<dbReference type="AlphaFoldDB" id="A0A1W1BRV3"/>
<accession>A0A1W1BRV3</accession>